<keyword evidence="2" id="KW-1185">Reference proteome</keyword>
<gene>
    <name evidence="1" type="ORF">RM543_06745</name>
</gene>
<proteinExistence type="predicted"/>
<accession>A0ABU3DF93</accession>
<dbReference type="Proteomes" id="UP001265259">
    <property type="component" value="Unassembled WGS sequence"/>
</dbReference>
<protein>
    <recommendedName>
        <fullName evidence="3">Glycosyl transferase family 2</fullName>
    </recommendedName>
</protein>
<sequence>MTDMPPLAVVTMVYDDDVYLDIFLRHWTRFLPRSNIFVLMHANYERFEAMAEGCNTMRIRRPETSPESEQLRWRMVSQIVSGLTYQFGRALYTDVDEIITVDPDVAASPVEYICGLTDPVVAPMGVDLVHVPDREPLPYDPARPILGQRRYFAFTSWYAKPAIVSEPIRWGSGGHNCNRKHVLDPALTLFHLRLFDEGIYRARADARLDLVTDDATGGLIPGLGGRTWRSEGDHLSLYRRDTMDEELARIEKPGMMRNAMQLKKMHDDLYILHHRDNKRLRRLPSRYEGVF</sequence>
<organism evidence="1 2">
    <name type="scientific">Tropicimonas omnivorans</name>
    <dbReference type="NCBI Taxonomy" id="3075590"/>
    <lineage>
        <taxon>Bacteria</taxon>
        <taxon>Pseudomonadati</taxon>
        <taxon>Pseudomonadota</taxon>
        <taxon>Alphaproteobacteria</taxon>
        <taxon>Rhodobacterales</taxon>
        <taxon>Roseobacteraceae</taxon>
        <taxon>Tropicimonas</taxon>
    </lineage>
</organism>
<name>A0ABU3DF93_9RHOB</name>
<evidence type="ECO:0000313" key="1">
    <source>
        <dbReference type="EMBL" id="MDT0682375.1"/>
    </source>
</evidence>
<dbReference type="RefSeq" id="WP_311690131.1">
    <property type="nucleotide sequence ID" value="NZ_JAVRHL010000002.1"/>
</dbReference>
<dbReference type="EMBL" id="JAVRHL010000002">
    <property type="protein sequence ID" value="MDT0682375.1"/>
    <property type="molecule type" value="Genomic_DNA"/>
</dbReference>
<evidence type="ECO:0000313" key="2">
    <source>
        <dbReference type="Proteomes" id="UP001265259"/>
    </source>
</evidence>
<comment type="caution">
    <text evidence="1">The sequence shown here is derived from an EMBL/GenBank/DDBJ whole genome shotgun (WGS) entry which is preliminary data.</text>
</comment>
<evidence type="ECO:0008006" key="3">
    <source>
        <dbReference type="Google" id="ProtNLM"/>
    </source>
</evidence>
<reference evidence="1 2" key="1">
    <citation type="submission" date="2023-09" db="EMBL/GenBank/DDBJ databases">
        <authorList>
            <person name="Rey-Velasco X."/>
        </authorList>
    </citation>
    <scope>NUCLEOTIDE SEQUENCE [LARGE SCALE GENOMIC DNA]</scope>
    <source>
        <strain evidence="1 2">F158</strain>
    </source>
</reference>